<dbReference type="GO" id="GO:0045893">
    <property type="term" value="P:positive regulation of DNA-templated transcription"/>
    <property type="evidence" value="ECO:0000318"/>
    <property type="project" value="GO_Central"/>
</dbReference>
<evidence type="ECO:0000256" key="6">
    <source>
        <dbReference type="SAM" id="Coils"/>
    </source>
</evidence>
<dbReference type="SUPFAM" id="SSF57959">
    <property type="entry name" value="Leucine zipper domain"/>
    <property type="match status" value="1"/>
</dbReference>
<sequence>MFEFSSDSSGGIACDFKGVTMPEVHLEVEDFLIQDQAGDEDDEEENLTKLRKKKRMQSNRESAKRSRLKKQIQLEETTQLLEHLRQQNGLLRYKVSLAVNEYRELMLRNRELRMNAHNLSYRLQYLDLAASSLSINTTTAAPVAAVSSPATASAAAAAAAAASAWISERKLSSRE</sequence>
<evidence type="ECO:0000259" key="7">
    <source>
        <dbReference type="PROSITE" id="PS50217"/>
    </source>
</evidence>
<keyword evidence="9" id="KW-1185">Reference proteome</keyword>
<dbReference type="InterPro" id="IPR046347">
    <property type="entry name" value="bZIP_sf"/>
</dbReference>
<dbReference type="EMBL" id="GL377586">
    <property type="protein sequence ID" value="EFJ25768.1"/>
    <property type="molecule type" value="Genomic_DNA"/>
</dbReference>
<dbReference type="STRING" id="88036.D8RPZ9"/>
<feature type="domain" description="BZIP" evidence="7">
    <location>
        <begin position="49"/>
        <end position="112"/>
    </location>
</feature>
<name>D8RPZ9_SELML</name>
<dbReference type="GO" id="GO:0003700">
    <property type="term" value="F:DNA-binding transcription factor activity"/>
    <property type="evidence" value="ECO:0000318"/>
    <property type="project" value="GO_Central"/>
</dbReference>
<feature type="coiled-coil region" evidence="6">
    <location>
        <begin position="40"/>
        <end position="87"/>
    </location>
</feature>
<keyword evidence="6" id="KW-0175">Coiled coil</keyword>
<dbReference type="KEGG" id="smo:SELMODRAFT_413715"/>
<dbReference type="InterPro" id="IPR004827">
    <property type="entry name" value="bZIP"/>
</dbReference>
<accession>D8RPZ9</accession>
<dbReference type="CDD" id="cd14702">
    <property type="entry name" value="bZIP_plant_GBF1"/>
    <property type="match status" value="1"/>
</dbReference>
<comment type="subcellular location">
    <subcellularLocation>
        <location evidence="1">Nucleus</location>
    </subcellularLocation>
</comment>
<keyword evidence="5" id="KW-0539">Nucleus</keyword>
<evidence type="ECO:0000256" key="5">
    <source>
        <dbReference type="ARBA" id="ARBA00023242"/>
    </source>
</evidence>
<dbReference type="Proteomes" id="UP000001514">
    <property type="component" value="Unassembled WGS sequence"/>
</dbReference>
<keyword evidence="4" id="KW-0804">Transcription</keyword>
<dbReference type="InParanoid" id="D8RPZ9"/>
<organism evidence="9">
    <name type="scientific">Selaginella moellendorffii</name>
    <name type="common">Spikemoss</name>
    <dbReference type="NCBI Taxonomy" id="88036"/>
    <lineage>
        <taxon>Eukaryota</taxon>
        <taxon>Viridiplantae</taxon>
        <taxon>Streptophyta</taxon>
        <taxon>Embryophyta</taxon>
        <taxon>Tracheophyta</taxon>
        <taxon>Lycopodiopsida</taxon>
        <taxon>Selaginellales</taxon>
        <taxon>Selaginellaceae</taxon>
        <taxon>Selaginella</taxon>
    </lineage>
</organism>
<reference evidence="8 9" key="1">
    <citation type="journal article" date="2011" name="Science">
        <title>The Selaginella genome identifies genetic changes associated with the evolution of vascular plants.</title>
        <authorList>
            <person name="Banks J.A."/>
            <person name="Nishiyama T."/>
            <person name="Hasebe M."/>
            <person name="Bowman J.L."/>
            <person name="Gribskov M."/>
            <person name="dePamphilis C."/>
            <person name="Albert V.A."/>
            <person name="Aono N."/>
            <person name="Aoyama T."/>
            <person name="Ambrose B.A."/>
            <person name="Ashton N.W."/>
            <person name="Axtell M.J."/>
            <person name="Barker E."/>
            <person name="Barker M.S."/>
            <person name="Bennetzen J.L."/>
            <person name="Bonawitz N.D."/>
            <person name="Chapple C."/>
            <person name="Cheng C."/>
            <person name="Correa L.G."/>
            <person name="Dacre M."/>
            <person name="DeBarry J."/>
            <person name="Dreyer I."/>
            <person name="Elias M."/>
            <person name="Engstrom E.M."/>
            <person name="Estelle M."/>
            <person name="Feng L."/>
            <person name="Finet C."/>
            <person name="Floyd S.K."/>
            <person name="Frommer W.B."/>
            <person name="Fujita T."/>
            <person name="Gramzow L."/>
            <person name="Gutensohn M."/>
            <person name="Harholt J."/>
            <person name="Hattori M."/>
            <person name="Heyl A."/>
            <person name="Hirai T."/>
            <person name="Hiwatashi Y."/>
            <person name="Ishikawa M."/>
            <person name="Iwata M."/>
            <person name="Karol K.G."/>
            <person name="Koehler B."/>
            <person name="Kolukisaoglu U."/>
            <person name="Kubo M."/>
            <person name="Kurata T."/>
            <person name="Lalonde S."/>
            <person name="Li K."/>
            <person name="Li Y."/>
            <person name="Litt A."/>
            <person name="Lyons E."/>
            <person name="Manning G."/>
            <person name="Maruyama T."/>
            <person name="Michael T.P."/>
            <person name="Mikami K."/>
            <person name="Miyazaki S."/>
            <person name="Morinaga S."/>
            <person name="Murata T."/>
            <person name="Mueller-Roeber B."/>
            <person name="Nelson D.R."/>
            <person name="Obara M."/>
            <person name="Oguri Y."/>
            <person name="Olmstead R.G."/>
            <person name="Onodera N."/>
            <person name="Petersen B.L."/>
            <person name="Pils B."/>
            <person name="Prigge M."/>
            <person name="Rensing S.A."/>
            <person name="Riano-Pachon D.M."/>
            <person name="Roberts A.W."/>
            <person name="Sato Y."/>
            <person name="Scheller H.V."/>
            <person name="Schulz B."/>
            <person name="Schulz C."/>
            <person name="Shakirov E.V."/>
            <person name="Shibagaki N."/>
            <person name="Shinohara N."/>
            <person name="Shippen D.E."/>
            <person name="Soerensen I."/>
            <person name="Sotooka R."/>
            <person name="Sugimoto N."/>
            <person name="Sugita M."/>
            <person name="Sumikawa N."/>
            <person name="Tanurdzic M."/>
            <person name="Theissen G."/>
            <person name="Ulvskov P."/>
            <person name="Wakazuki S."/>
            <person name="Weng J.K."/>
            <person name="Willats W.W."/>
            <person name="Wipf D."/>
            <person name="Wolf P.G."/>
            <person name="Yang L."/>
            <person name="Zimmer A.D."/>
            <person name="Zhu Q."/>
            <person name="Mitros T."/>
            <person name="Hellsten U."/>
            <person name="Loque D."/>
            <person name="Otillar R."/>
            <person name="Salamov A."/>
            <person name="Schmutz J."/>
            <person name="Shapiro H."/>
            <person name="Lindquist E."/>
            <person name="Lucas S."/>
            <person name="Rokhsar D."/>
            <person name="Grigoriev I.V."/>
        </authorList>
    </citation>
    <scope>NUCLEOTIDE SEQUENCE [LARGE SCALE GENOMIC DNA]</scope>
</reference>
<proteinExistence type="predicted"/>
<dbReference type="PROSITE" id="PS00036">
    <property type="entry name" value="BZIP_BASIC"/>
    <property type="match status" value="1"/>
</dbReference>
<dbReference type="AlphaFoldDB" id="D8RPZ9"/>
<dbReference type="InterPro" id="IPR045314">
    <property type="entry name" value="bZIP_plant_GBF1"/>
</dbReference>
<evidence type="ECO:0000256" key="1">
    <source>
        <dbReference type="ARBA" id="ARBA00004123"/>
    </source>
</evidence>
<dbReference type="SMART" id="SM00338">
    <property type="entry name" value="BRLZ"/>
    <property type="match status" value="1"/>
</dbReference>
<protein>
    <recommendedName>
        <fullName evidence="7">BZIP domain-containing protein</fullName>
    </recommendedName>
</protein>
<gene>
    <name evidence="8" type="ORF">SELMODRAFT_413715</name>
</gene>
<dbReference type="GO" id="GO:0005634">
    <property type="term" value="C:nucleus"/>
    <property type="evidence" value="ECO:0000318"/>
    <property type="project" value="GO_Central"/>
</dbReference>
<dbReference type="PANTHER" id="PTHR45764:SF38">
    <property type="entry name" value="BZIP TRANSCRIPTION FACTOR 44"/>
    <property type="match status" value="1"/>
</dbReference>
<dbReference type="SMR" id="D8RPZ9"/>
<dbReference type="Gramene" id="EFJ25768">
    <property type="protein sequence ID" value="EFJ25768"/>
    <property type="gene ID" value="SELMODRAFT_413715"/>
</dbReference>
<evidence type="ECO:0000313" key="8">
    <source>
        <dbReference type="EMBL" id="EFJ25768.1"/>
    </source>
</evidence>
<dbReference type="GO" id="GO:0000976">
    <property type="term" value="F:transcription cis-regulatory region binding"/>
    <property type="evidence" value="ECO:0000318"/>
    <property type="project" value="GO_Central"/>
</dbReference>
<dbReference type="PROSITE" id="PS50217">
    <property type="entry name" value="BZIP"/>
    <property type="match status" value="1"/>
</dbReference>
<dbReference type="OMA" id="IAMNICK"/>
<evidence type="ECO:0000313" key="9">
    <source>
        <dbReference type="Proteomes" id="UP000001514"/>
    </source>
</evidence>
<dbReference type="GO" id="GO:0046982">
    <property type="term" value="F:protein heterodimerization activity"/>
    <property type="evidence" value="ECO:0007669"/>
    <property type="project" value="UniProtKB-ARBA"/>
</dbReference>
<dbReference type="HOGENOM" id="CLU_1535106_0_0_1"/>
<keyword evidence="3" id="KW-0238">DNA-binding</keyword>
<evidence type="ECO:0000256" key="4">
    <source>
        <dbReference type="ARBA" id="ARBA00023163"/>
    </source>
</evidence>
<keyword evidence="2" id="KW-0805">Transcription regulation</keyword>
<evidence type="ECO:0000256" key="2">
    <source>
        <dbReference type="ARBA" id="ARBA00023015"/>
    </source>
</evidence>
<dbReference type="PANTHER" id="PTHR45764">
    <property type="entry name" value="BZIP TRANSCRIPTION FACTOR 44"/>
    <property type="match status" value="1"/>
</dbReference>
<dbReference type="Pfam" id="PF00170">
    <property type="entry name" value="bZIP_1"/>
    <property type="match status" value="1"/>
</dbReference>
<evidence type="ECO:0000256" key="3">
    <source>
        <dbReference type="ARBA" id="ARBA00023125"/>
    </source>
</evidence>